<sequence length="127" mass="13347">MKRTIAPKPAAALLVLLLTALSGGGLAAAGTAGKGQAARTSKHAGQGITCVQCHGKAAKKSAVAMQQCLGCHGETKELAARTAQVKPTNPHENRHFGTEADCNRCHHEHMTSENLCLPCHKFNFKVP</sequence>
<feature type="chain" id="PRO_5045272406" description="Tetrahaem cytochrome domain-containing protein" evidence="8">
    <location>
        <begin position="28"/>
        <end position="127"/>
    </location>
</feature>
<evidence type="ECO:0000313" key="10">
    <source>
        <dbReference type="EMBL" id="BDU68464.1"/>
    </source>
</evidence>
<evidence type="ECO:0000256" key="3">
    <source>
        <dbReference type="ARBA" id="ARBA00022448"/>
    </source>
</evidence>
<comment type="subcellular location">
    <subcellularLocation>
        <location evidence="2">Cell envelope</location>
    </subcellularLocation>
</comment>
<dbReference type="RefSeq" id="WP_286355101.1">
    <property type="nucleotide sequence ID" value="NZ_AP027079.1"/>
</dbReference>
<comment type="cofactor">
    <cofactor evidence="1">
        <name>heme c</name>
        <dbReference type="ChEBI" id="CHEBI:61717"/>
    </cofactor>
</comment>
<feature type="domain" description="Tetrahaem cytochrome" evidence="9">
    <location>
        <begin position="43"/>
        <end position="121"/>
    </location>
</feature>
<dbReference type="SUPFAM" id="SSF48695">
    <property type="entry name" value="Multiheme cytochromes"/>
    <property type="match status" value="1"/>
</dbReference>
<dbReference type="Pfam" id="PF14537">
    <property type="entry name" value="Cytochrom_c3_2"/>
    <property type="match status" value="1"/>
</dbReference>
<keyword evidence="3" id="KW-0813">Transport</keyword>
<evidence type="ECO:0000256" key="6">
    <source>
        <dbReference type="ARBA" id="ARBA00022982"/>
    </source>
</evidence>
<keyword evidence="8" id="KW-0732">Signal</keyword>
<reference evidence="11" key="1">
    <citation type="journal article" date="2023" name="Int. J. Syst. Evol. Microbiol.">
        <title>Mesoterricola silvestris gen. nov., sp. nov., Mesoterricola sediminis sp. nov., Geothrix oryzae sp. nov., Geothrix edaphica sp. nov., Geothrix rubra sp. nov., and Geothrix limicola sp. nov., six novel members of Acidobacteriota isolated from soils.</title>
        <authorList>
            <person name="Itoh H."/>
            <person name="Sugisawa Y."/>
            <person name="Mise K."/>
            <person name="Xu Z."/>
            <person name="Kuniyasu M."/>
            <person name="Ushijima N."/>
            <person name="Kawano K."/>
            <person name="Kobayashi E."/>
            <person name="Shiratori Y."/>
            <person name="Masuda Y."/>
            <person name="Senoo K."/>
        </authorList>
    </citation>
    <scope>NUCLEOTIDE SEQUENCE [LARGE SCALE GENOMIC DNA]</scope>
    <source>
        <strain evidence="11">Red222</strain>
    </source>
</reference>
<evidence type="ECO:0000259" key="9">
    <source>
        <dbReference type="Pfam" id="PF14537"/>
    </source>
</evidence>
<evidence type="ECO:0000256" key="5">
    <source>
        <dbReference type="ARBA" id="ARBA00022723"/>
    </source>
</evidence>
<keyword evidence="6" id="KW-0249">Electron transport</keyword>
<gene>
    <name evidence="10" type="ORF">GETHOR_05650</name>
</gene>
<dbReference type="InterPro" id="IPR036280">
    <property type="entry name" value="Multihaem_cyt_sf"/>
</dbReference>
<evidence type="ECO:0000313" key="11">
    <source>
        <dbReference type="Proteomes" id="UP001242010"/>
    </source>
</evidence>
<keyword evidence="11" id="KW-1185">Reference proteome</keyword>
<evidence type="ECO:0000256" key="1">
    <source>
        <dbReference type="ARBA" id="ARBA00001926"/>
    </source>
</evidence>
<keyword evidence="5" id="KW-0479">Metal-binding</keyword>
<evidence type="ECO:0000256" key="7">
    <source>
        <dbReference type="ARBA" id="ARBA00023004"/>
    </source>
</evidence>
<dbReference type="Gene3D" id="1.10.1130.10">
    <property type="entry name" value="Flavocytochrome C3, Chain A"/>
    <property type="match status" value="1"/>
</dbReference>
<name>A0ABN6UW60_9BACT</name>
<evidence type="ECO:0000256" key="2">
    <source>
        <dbReference type="ARBA" id="ARBA00004196"/>
    </source>
</evidence>
<keyword evidence="4" id="KW-0349">Heme</keyword>
<organism evidence="10 11">
    <name type="scientific">Geothrix oryzae</name>
    <dbReference type="NCBI Taxonomy" id="2927975"/>
    <lineage>
        <taxon>Bacteria</taxon>
        <taxon>Pseudomonadati</taxon>
        <taxon>Acidobacteriota</taxon>
        <taxon>Holophagae</taxon>
        <taxon>Holophagales</taxon>
        <taxon>Holophagaceae</taxon>
        <taxon>Geothrix</taxon>
    </lineage>
</organism>
<evidence type="ECO:0000256" key="4">
    <source>
        <dbReference type="ARBA" id="ARBA00022617"/>
    </source>
</evidence>
<dbReference type="EMBL" id="AP027079">
    <property type="protein sequence ID" value="BDU68464.1"/>
    <property type="molecule type" value="Genomic_DNA"/>
</dbReference>
<evidence type="ECO:0000256" key="8">
    <source>
        <dbReference type="SAM" id="SignalP"/>
    </source>
</evidence>
<dbReference type="InterPro" id="IPR012286">
    <property type="entry name" value="Tetrahaem_cytochrome"/>
</dbReference>
<dbReference type="Proteomes" id="UP001242010">
    <property type="component" value="Chromosome"/>
</dbReference>
<feature type="signal peptide" evidence="8">
    <location>
        <begin position="1"/>
        <end position="27"/>
    </location>
</feature>
<keyword evidence="7" id="KW-0408">Iron</keyword>
<proteinExistence type="predicted"/>
<accession>A0ABN6UW60</accession>
<protein>
    <recommendedName>
        <fullName evidence="9">Tetrahaem cytochrome domain-containing protein</fullName>
    </recommendedName>
</protein>